<evidence type="ECO:0000313" key="5">
    <source>
        <dbReference type="Proteomes" id="UP000251314"/>
    </source>
</evidence>
<dbReference type="GO" id="GO:0003676">
    <property type="term" value="F:nucleic acid binding"/>
    <property type="evidence" value="ECO:0007669"/>
    <property type="project" value="InterPro"/>
</dbReference>
<dbReference type="OrthoDB" id="126775at2759"/>
<dbReference type="InterPro" id="IPR036397">
    <property type="entry name" value="RNaseH_sf"/>
</dbReference>
<dbReference type="Pfam" id="PF24964">
    <property type="entry name" value="DUF7769"/>
    <property type="match status" value="1"/>
</dbReference>
<comment type="caution">
    <text evidence="4">The sequence shown here is derived from an EMBL/GenBank/DDBJ whole genome shotgun (WGS) entry which is preliminary data.</text>
</comment>
<dbReference type="VEuPathDB" id="FungiDB:PC110_g18232"/>
<evidence type="ECO:0000256" key="1">
    <source>
        <dbReference type="SAM" id="MobiDB-lite"/>
    </source>
</evidence>
<dbReference type="AlphaFoldDB" id="A0A329RPP1"/>
<evidence type="ECO:0000313" key="4">
    <source>
        <dbReference type="EMBL" id="RAW25352.1"/>
    </source>
</evidence>
<dbReference type="PANTHER" id="PTHR47169:SF2">
    <property type="entry name" value="OS01G0541250 PROTEIN"/>
    <property type="match status" value="1"/>
</dbReference>
<dbReference type="InterPro" id="IPR056671">
    <property type="entry name" value="DUF7769"/>
</dbReference>
<feature type="domain" description="DUF7769" evidence="2">
    <location>
        <begin position="12"/>
        <end position="63"/>
    </location>
</feature>
<dbReference type="EMBL" id="MJFZ01000763">
    <property type="protein sequence ID" value="RAW25352.1"/>
    <property type="molecule type" value="Genomic_DNA"/>
</dbReference>
<gene>
    <name evidence="4" type="ORF">PC110_g18232</name>
    <name evidence="3" type="ORF">PC117_g16406</name>
</gene>
<evidence type="ECO:0000259" key="2">
    <source>
        <dbReference type="Pfam" id="PF24964"/>
    </source>
</evidence>
<dbReference type="Gene3D" id="3.30.420.10">
    <property type="entry name" value="Ribonuclease H-like superfamily/Ribonuclease H"/>
    <property type="match status" value="1"/>
</dbReference>
<sequence length="323" mass="35865">MAKPNTIRKTKLTDAERQRVLMAMLLRSTSSDLKRGDLSAVAATEGIHPSTISRLWAYAKVEAARSGHFASPSRRNRSGRTASDPTPTRERLHGVDVAQRSTIRSAAAGCGMAPTTRIRQLRQGRLRTHTSVVKPVLTDANKAERLQFALPHIRRDTMEYVDMYYAVHVDEKLFFTLRSLLDAFSYCQTSSCRGPAPFRPRHPAVFDGKLEIWPLVEHVPAQRSSARRPAGIIITKEISVTKNTYRSMLIANLLPALHARWPRNDTTIVVQQDNVPAHIAADDAAFTEAVAAGSLNIRLRNQPTNSPDLNCNDLGLFSAIQAR</sequence>
<organism evidence="4 5">
    <name type="scientific">Phytophthora cactorum</name>
    <dbReference type="NCBI Taxonomy" id="29920"/>
    <lineage>
        <taxon>Eukaryota</taxon>
        <taxon>Sar</taxon>
        <taxon>Stramenopiles</taxon>
        <taxon>Oomycota</taxon>
        <taxon>Peronosporomycetes</taxon>
        <taxon>Peronosporales</taxon>
        <taxon>Peronosporaceae</taxon>
        <taxon>Phytophthora</taxon>
    </lineage>
</organism>
<protein>
    <recommendedName>
        <fullName evidence="2">DUF7769 domain-containing protein</fullName>
    </recommendedName>
</protein>
<name>A0A329RPP1_9STRA</name>
<dbReference type="PANTHER" id="PTHR47169">
    <property type="entry name" value="OS01G0541250 PROTEIN"/>
    <property type="match status" value="1"/>
</dbReference>
<evidence type="ECO:0000313" key="3">
    <source>
        <dbReference type="EMBL" id="KAG2920862.1"/>
    </source>
</evidence>
<proteinExistence type="predicted"/>
<reference evidence="4 5" key="1">
    <citation type="submission" date="2018-01" db="EMBL/GenBank/DDBJ databases">
        <title>Draft genome of the strawberry crown rot pathogen Phytophthora cactorum.</title>
        <authorList>
            <person name="Armitage A.D."/>
            <person name="Lysoe E."/>
            <person name="Nellist C.F."/>
            <person name="Harrison R.J."/>
            <person name="Brurberg M.B."/>
        </authorList>
    </citation>
    <scope>NUCLEOTIDE SEQUENCE [LARGE SCALE GENOMIC DNA]</scope>
    <source>
        <strain evidence="4 5">10300</strain>
    </source>
</reference>
<keyword evidence="5" id="KW-1185">Reference proteome</keyword>
<reference evidence="3" key="2">
    <citation type="submission" date="2018-10" db="EMBL/GenBank/DDBJ databases">
        <title>Effector identification in a new, highly contiguous assembly of the strawberry crown rot pathogen Phytophthora cactorum.</title>
        <authorList>
            <person name="Armitage A.D."/>
            <person name="Nellist C.F."/>
            <person name="Bates H."/>
            <person name="Vickerstaff R.J."/>
            <person name="Harrison R.J."/>
        </authorList>
    </citation>
    <scope>NUCLEOTIDE SEQUENCE</scope>
    <source>
        <strain evidence="3">4040</strain>
    </source>
</reference>
<dbReference type="EMBL" id="RCMK01000580">
    <property type="protein sequence ID" value="KAG2920862.1"/>
    <property type="molecule type" value="Genomic_DNA"/>
</dbReference>
<accession>A0A329RPP1</accession>
<feature type="region of interest" description="Disordered" evidence="1">
    <location>
        <begin position="67"/>
        <end position="89"/>
    </location>
</feature>
<dbReference type="Proteomes" id="UP000251314">
    <property type="component" value="Unassembled WGS sequence"/>
</dbReference>
<dbReference type="Proteomes" id="UP000736787">
    <property type="component" value="Unassembled WGS sequence"/>
</dbReference>